<keyword evidence="4" id="KW-1185">Reference proteome</keyword>
<dbReference type="EMBL" id="JACIDS010000002">
    <property type="protein sequence ID" value="MBB3930281.1"/>
    <property type="molecule type" value="Genomic_DNA"/>
</dbReference>
<dbReference type="InterPro" id="IPR023393">
    <property type="entry name" value="START-like_dom_sf"/>
</dbReference>
<reference evidence="3 4" key="1">
    <citation type="submission" date="2020-08" db="EMBL/GenBank/DDBJ databases">
        <title>Genomic Encyclopedia of Type Strains, Phase IV (KMG-IV): sequencing the most valuable type-strain genomes for metagenomic binning, comparative biology and taxonomic classification.</title>
        <authorList>
            <person name="Goeker M."/>
        </authorList>
    </citation>
    <scope>NUCLEOTIDE SEQUENCE [LARGE SCALE GENOMIC DNA]</scope>
    <source>
        <strain evidence="3 4">DSM 25966</strain>
    </source>
</reference>
<evidence type="ECO:0000259" key="2">
    <source>
        <dbReference type="Pfam" id="PF08327"/>
    </source>
</evidence>
<feature type="domain" description="Activator of Hsp90 ATPase homologue 1/2-like C-terminal" evidence="2">
    <location>
        <begin position="22"/>
        <end position="152"/>
    </location>
</feature>
<evidence type="ECO:0000313" key="3">
    <source>
        <dbReference type="EMBL" id="MBB3930281.1"/>
    </source>
</evidence>
<dbReference type="SUPFAM" id="SSF55961">
    <property type="entry name" value="Bet v1-like"/>
    <property type="match status" value="1"/>
</dbReference>
<evidence type="ECO:0000256" key="1">
    <source>
        <dbReference type="ARBA" id="ARBA00006817"/>
    </source>
</evidence>
<dbReference type="RefSeq" id="WP_183397958.1">
    <property type="nucleotide sequence ID" value="NZ_JACIDS010000002.1"/>
</dbReference>
<dbReference type="Pfam" id="PF08327">
    <property type="entry name" value="AHSA1"/>
    <property type="match status" value="1"/>
</dbReference>
<evidence type="ECO:0000313" key="4">
    <source>
        <dbReference type="Proteomes" id="UP000553963"/>
    </source>
</evidence>
<dbReference type="CDD" id="cd07814">
    <property type="entry name" value="SRPBCC_CalC_Aha1-like"/>
    <property type="match status" value="1"/>
</dbReference>
<dbReference type="AlphaFoldDB" id="A0A840AN17"/>
<protein>
    <submittedName>
        <fullName evidence="3">Uncharacterized protein YndB with AHSA1/START domain</fullName>
    </submittedName>
</protein>
<comment type="similarity">
    <text evidence="1">Belongs to the AHA1 family.</text>
</comment>
<comment type="caution">
    <text evidence="3">The sequence shown here is derived from an EMBL/GenBank/DDBJ whole genome shotgun (WGS) entry which is preliminary data.</text>
</comment>
<dbReference type="InterPro" id="IPR013538">
    <property type="entry name" value="ASHA1/2-like_C"/>
</dbReference>
<dbReference type="Gene3D" id="3.30.530.20">
    <property type="match status" value="1"/>
</dbReference>
<sequence length="159" mass="18146">MSVTETLLPPAEQELVMSRVFDAPPALLFRLWTDPVHALRWWGPRDHPLTKIEMDVRPGGTWRGCLTAIADGRELWQSGRLLELDPPRRLVFTFAWENEGERGPDSVVSIDFTPEGAKTRMDFRQTPFRSVDSREGHRGGWSSAFDRLDDYLAAIEPGR</sequence>
<name>A0A840AN17_9HYPH</name>
<organism evidence="3 4">
    <name type="scientific">Kaistia hirudinis</name>
    <dbReference type="NCBI Taxonomy" id="1293440"/>
    <lineage>
        <taxon>Bacteria</taxon>
        <taxon>Pseudomonadati</taxon>
        <taxon>Pseudomonadota</taxon>
        <taxon>Alphaproteobacteria</taxon>
        <taxon>Hyphomicrobiales</taxon>
        <taxon>Kaistiaceae</taxon>
        <taxon>Kaistia</taxon>
    </lineage>
</organism>
<gene>
    <name evidence="3" type="ORF">GGR25_001320</name>
</gene>
<dbReference type="Proteomes" id="UP000553963">
    <property type="component" value="Unassembled WGS sequence"/>
</dbReference>
<accession>A0A840AN17</accession>
<proteinExistence type="inferred from homology"/>